<reference evidence="2 3" key="1">
    <citation type="submission" date="2021-06" db="EMBL/GenBank/DDBJ databases">
        <title>Caerostris darwini draft genome.</title>
        <authorList>
            <person name="Kono N."/>
            <person name="Arakawa K."/>
        </authorList>
    </citation>
    <scope>NUCLEOTIDE SEQUENCE [LARGE SCALE GENOMIC DNA]</scope>
</reference>
<dbReference type="EMBL" id="BPLQ01003911">
    <property type="protein sequence ID" value="GIY04309.1"/>
    <property type="molecule type" value="Genomic_DNA"/>
</dbReference>
<evidence type="ECO:0000313" key="2">
    <source>
        <dbReference type="EMBL" id="GIY04309.1"/>
    </source>
</evidence>
<feature type="region of interest" description="Disordered" evidence="1">
    <location>
        <begin position="1"/>
        <end position="30"/>
    </location>
</feature>
<organism evidence="2 3">
    <name type="scientific">Caerostris darwini</name>
    <dbReference type="NCBI Taxonomy" id="1538125"/>
    <lineage>
        <taxon>Eukaryota</taxon>
        <taxon>Metazoa</taxon>
        <taxon>Ecdysozoa</taxon>
        <taxon>Arthropoda</taxon>
        <taxon>Chelicerata</taxon>
        <taxon>Arachnida</taxon>
        <taxon>Araneae</taxon>
        <taxon>Araneomorphae</taxon>
        <taxon>Entelegynae</taxon>
        <taxon>Araneoidea</taxon>
        <taxon>Araneidae</taxon>
        <taxon>Caerostris</taxon>
    </lineage>
</organism>
<accession>A0AAV4Q4P1</accession>
<evidence type="ECO:0000313" key="3">
    <source>
        <dbReference type="Proteomes" id="UP001054837"/>
    </source>
</evidence>
<sequence>MSVNIGIDNPDPLPRAHLSNQVNDEGEGDSKTFPVLDSIPVGAIAIPRKRQIRSYDSRWKFLKKWLHVRFFQENRNTAIQMVPQFV</sequence>
<dbReference type="Proteomes" id="UP001054837">
    <property type="component" value="Unassembled WGS sequence"/>
</dbReference>
<protein>
    <submittedName>
        <fullName evidence="2">Uncharacterized protein</fullName>
    </submittedName>
</protein>
<gene>
    <name evidence="2" type="ORF">CDAR_549651</name>
</gene>
<proteinExistence type="predicted"/>
<dbReference type="AlphaFoldDB" id="A0AAV4Q4P1"/>
<evidence type="ECO:0000256" key="1">
    <source>
        <dbReference type="SAM" id="MobiDB-lite"/>
    </source>
</evidence>
<keyword evidence="3" id="KW-1185">Reference proteome</keyword>
<name>A0AAV4Q4P1_9ARAC</name>
<comment type="caution">
    <text evidence="2">The sequence shown here is derived from an EMBL/GenBank/DDBJ whole genome shotgun (WGS) entry which is preliminary data.</text>
</comment>